<reference evidence="1 2" key="1">
    <citation type="submission" date="2019-06" db="EMBL/GenBank/DDBJ databases">
        <title>WGS assembly of Gossypium darwinii.</title>
        <authorList>
            <person name="Chen Z.J."/>
            <person name="Sreedasyam A."/>
            <person name="Ando A."/>
            <person name="Song Q."/>
            <person name="De L."/>
            <person name="Hulse-Kemp A."/>
            <person name="Ding M."/>
            <person name="Ye W."/>
            <person name="Kirkbride R."/>
            <person name="Jenkins J."/>
            <person name="Plott C."/>
            <person name="Lovell J."/>
            <person name="Lin Y.-M."/>
            <person name="Vaughn R."/>
            <person name="Liu B."/>
            <person name="Li W."/>
            <person name="Simpson S."/>
            <person name="Scheffler B."/>
            <person name="Saski C."/>
            <person name="Grover C."/>
            <person name="Hu G."/>
            <person name="Conover J."/>
            <person name="Carlson J."/>
            <person name="Shu S."/>
            <person name="Boston L."/>
            <person name="Williams M."/>
            <person name="Peterson D."/>
            <person name="Mcgee K."/>
            <person name="Jones D."/>
            <person name="Wendel J."/>
            <person name="Stelly D."/>
            <person name="Grimwood J."/>
            <person name="Schmutz J."/>
        </authorList>
    </citation>
    <scope>NUCLEOTIDE SEQUENCE [LARGE SCALE GENOMIC DNA]</scope>
    <source>
        <strain evidence="1">1808015.09</strain>
    </source>
</reference>
<evidence type="ECO:0000313" key="1">
    <source>
        <dbReference type="EMBL" id="TYG57531.1"/>
    </source>
</evidence>
<dbReference type="EMBL" id="CM017708">
    <property type="protein sequence ID" value="TYG57531.1"/>
    <property type="molecule type" value="Genomic_DNA"/>
</dbReference>
<keyword evidence="2" id="KW-1185">Reference proteome</keyword>
<protein>
    <submittedName>
        <fullName evidence="1">Uncharacterized protein</fullName>
    </submittedName>
</protein>
<dbReference type="Proteomes" id="UP000323506">
    <property type="component" value="Chromosome D08"/>
</dbReference>
<accession>A0A5D2BJM8</accession>
<gene>
    <name evidence="1" type="ORF">ES288_D08G150100v1</name>
</gene>
<proteinExistence type="predicted"/>
<organism evidence="1 2">
    <name type="scientific">Gossypium darwinii</name>
    <name type="common">Darwin's cotton</name>
    <name type="synonym">Gossypium barbadense var. darwinii</name>
    <dbReference type="NCBI Taxonomy" id="34276"/>
    <lineage>
        <taxon>Eukaryota</taxon>
        <taxon>Viridiplantae</taxon>
        <taxon>Streptophyta</taxon>
        <taxon>Embryophyta</taxon>
        <taxon>Tracheophyta</taxon>
        <taxon>Spermatophyta</taxon>
        <taxon>Magnoliopsida</taxon>
        <taxon>eudicotyledons</taxon>
        <taxon>Gunneridae</taxon>
        <taxon>Pentapetalae</taxon>
        <taxon>rosids</taxon>
        <taxon>malvids</taxon>
        <taxon>Malvales</taxon>
        <taxon>Malvaceae</taxon>
        <taxon>Malvoideae</taxon>
        <taxon>Gossypium</taxon>
    </lineage>
</organism>
<name>A0A5D2BJM8_GOSDA</name>
<evidence type="ECO:0000313" key="2">
    <source>
        <dbReference type="Proteomes" id="UP000323506"/>
    </source>
</evidence>
<dbReference type="AlphaFoldDB" id="A0A5D2BJM8"/>
<sequence>MMRFRQKTERSNGKGEPGGMLTRCLGVVQKRFNLEIRDSGHVTPDTRAFSSFYDCQRWLDYSCCRPSRYTAGKFYYN</sequence>